<name>A0ABD1RX66_9LAMI</name>
<reference evidence="3" key="1">
    <citation type="submission" date="2024-07" db="EMBL/GenBank/DDBJ databases">
        <title>Two chromosome-level genome assemblies of Korean endemic species Abeliophyllum distichum and Forsythia ovata (Oleaceae).</title>
        <authorList>
            <person name="Jang H."/>
        </authorList>
    </citation>
    <scope>NUCLEOTIDE SEQUENCE [LARGE SCALE GENOMIC DNA]</scope>
</reference>
<dbReference type="AlphaFoldDB" id="A0ABD1RX66"/>
<protein>
    <submittedName>
        <fullName evidence="2">Uncharacterized protein</fullName>
    </submittedName>
</protein>
<evidence type="ECO:0000313" key="3">
    <source>
        <dbReference type="Proteomes" id="UP001604336"/>
    </source>
</evidence>
<dbReference type="Proteomes" id="UP001604336">
    <property type="component" value="Unassembled WGS sequence"/>
</dbReference>
<sequence>MEKLEERLLKVISKRLDQMEYKINSLVELAAVGRFHSTTSSCDSLICNTTNVLVAPPEVKKKEEAGPNDVIDELEKEKILEDEAGEELVGGKKAADDENVSNETEFVEKGMSSDFFTPEKLEEDANKSTKVMYIT</sequence>
<dbReference type="EMBL" id="JBFOLK010000008">
    <property type="protein sequence ID" value="KAL2493026.1"/>
    <property type="molecule type" value="Genomic_DNA"/>
</dbReference>
<organism evidence="2 3">
    <name type="scientific">Abeliophyllum distichum</name>
    <dbReference type="NCBI Taxonomy" id="126358"/>
    <lineage>
        <taxon>Eukaryota</taxon>
        <taxon>Viridiplantae</taxon>
        <taxon>Streptophyta</taxon>
        <taxon>Embryophyta</taxon>
        <taxon>Tracheophyta</taxon>
        <taxon>Spermatophyta</taxon>
        <taxon>Magnoliopsida</taxon>
        <taxon>eudicotyledons</taxon>
        <taxon>Gunneridae</taxon>
        <taxon>Pentapetalae</taxon>
        <taxon>asterids</taxon>
        <taxon>lamiids</taxon>
        <taxon>Lamiales</taxon>
        <taxon>Oleaceae</taxon>
        <taxon>Forsythieae</taxon>
        <taxon>Abeliophyllum</taxon>
    </lineage>
</organism>
<accession>A0ABD1RX66</accession>
<keyword evidence="3" id="KW-1185">Reference proteome</keyword>
<gene>
    <name evidence="2" type="ORF">Adt_28654</name>
</gene>
<feature type="region of interest" description="Disordered" evidence="1">
    <location>
        <begin position="82"/>
        <end position="121"/>
    </location>
</feature>
<proteinExistence type="predicted"/>
<evidence type="ECO:0000313" key="2">
    <source>
        <dbReference type="EMBL" id="KAL2493026.1"/>
    </source>
</evidence>
<comment type="caution">
    <text evidence="2">The sequence shown here is derived from an EMBL/GenBank/DDBJ whole genome shotgun (WGS) entry which is preliminary data.</text>
</comment>
<evidence type="ECO:0000256" key="1">
    <source>
        <dbReference type="SAM" id="MobiDB-lite"/>
    </source>
</evidence>